<dbReference type="EMBL" id="LR796745">
    <property type="protein sequence ID" value="CAB4163368.1"/>
    <property type="molecule type" value="Genomic_DNA"/>
</dbReference>
<evidence type="ECO:0000313" key="2">
    <source>
        <dbReference type="EMBL" id="CAB4163368.1"/>
    </source>
</evidence>
<protein>
    <submittedName>
        <fullName evidence="2">Uncharacterized protein</fullName>
    </submittedName>
</protein>
<gene>
    <name evidence="3" type="ORF">UFOVP1148_2</name>
    <name evidence="2" type="ORF">UFOVP809_19</name>
</gene>
<feature type="region of interest" description="Disordered" evidence="1">
    <location>
        <begin position="110"/>
        <end position="129"/>
    </location>
</feature>
<sequence>MTTKIYDLCAKIGKYTGADGKEKGRWQNVGAVMQNDDGGKFIMLARWFNPAGVPDLTGKGGESILLSMFPPKDGEMPSRQINEDAPAYVPRQENHDEITRQLASVVVKAPAPAPKKAPVAVKPEDDVPF</sequence>
<name>A0A6J5P226_9CAUD</name>
<accession>A0A6J5P226</accession>
<evidence type="ECO:0000256" key="1">
    <source>
        <dbReference type="SAM" id="MobiDB-lite"/>
    </source>
</evidence>
<proteinExistence type="predicted"/>
<reference evidence="2" key="1">
    <citation type="submission" date="2020-04" db="EMBL/GenBank/DDBJ databases">
        <authorList>
            <person name="Chiriac C."/>
            <person name="Salcher M."/>
            <person name="Ghai R."/>
            <person name="Kavagutti S V."/>
        </authorList>
    </citation>
    <scope>NUCLEOTIDE SEQUENCE</scope>
</reference>
<dbReference type="EMBL" id="LR797100">
    <property type="protein sequence ID" value="CAB4186484.1"/>
    <property type="molecule type" value="Genomic_DNA"/>
</dbReference>
<organism evidence="2">
    <name type="scientific">uncultured Caudovirales phage</name>
    <dbReference type="NCBI Taxonomy" id="2100421"/>
    <lineage>
        <taxon>Viruses</taxon>
        <taxon>Duplodnaviria</taxon>
        <taxon>Heunggongvirae</taxon>
        <taxon>Uroviricota</taxon>
        <taxon>Caudoviricetes</taxon>
        <taxon>Peduoviridae</taxon>
        <taxon>Maltschvirus</taxon>
        <taxon>Maltschvirus maltsch</taxon>
    </lineage>
</organism>
<evidence type="ECO:0000313" key="3">
    <source>
        <dbReference type="EMBL" id="CAB4186484.1"/>
    </source>
</evidence>
<feature type="compositionally biased region" description="Low complexity" evidence="1">
    <location>
        <begin position="110"/>
        <end position="121"/>
    </location>
</feature>